<dbReference type="SUPFAM" id="SSF54593">
    <property type="entry name" value="Glyoxalase/Bleomycin resistance protein/Dihydroxybiphenyl dioxygenase"/>
    <property type="match status" value="1"/>
</dbReference>
<dbReference type="InterPro" id="IPR004360">
    <property type="entry name" value="Glyas_Fos-R_dOase_dom"/>
</dbReference>
<keyword evidence="3" id="KW-1185">Reference proteome</keyword>
<dbReference type="PROSITE" id="PS51819">
    <property type="entry name" value="VOC"/>
    <property type="match status" value="1"/>
</dbReference>
<dbReference type="RefSeq" id="WP_139001496.1">
    <property type="nucleotide sequence ID" value="NZ_BAABAV010000001.1"/>
</dbReference>
<proteinExistence type="predicted"/>
<dbReference type="Pfam" id="PF00903">
    <property type="entry name" value="Glyoxalase"/>
    <property type="match status" value="1"/>
</dbReference>
<gene>
    <name evidence="2" type="ORF">GCM10022257_06490</name>
</gene>
<dbReference type="PANTHER" id="PTHR36113:SF3">
    <property type="entry name" value="SLL5075 PROTEIN"/>
    <property type="match status" value="1"/>
</dbReference>
<dbReference type="Proteomes" id="UP001500027">
    <property type="component" value="Unassembled WGS sequence"/>
</dbReference>
<name>A0ABP8E922_9FLAO</name>
<dbReference type="InterPro" id="IPR051332">
    <property type="entry name" value="Fosfomycin_Res_Enzymes"/>
</dbReference>
<dbReference type="PANTHER" id="PTHR36113">
    <property type="entry name" value="LYASE, PUTATIVE-RELATED-RELATED"/>
    <property type="match status" value="1"/>
</dbReference>
<organism evidence="2 3">
    <name type="scientific">Hyunsoonleella aestuarii</name>
    <dbReference type="NCBI Taxonomy" id="912802"/>
    <lineage>
        <taxon>Bacteria</taxon>
        <taxon>Pseudomonadati</taxon>
        <taxon>Bacteroidota</taxon>
        <taxon>Flavobacteriia</taxon>
        <taxon>Flavobacteriales</taxon>
        <taxon>Flavobacteriaceae</taxon>
    </lineage>
</organism>
<dbReference type="InterPro" id="IPR029068">
    <property type="entry name" value="Glyas_Bleomycin-R_OHBP_Dase"/>
</dbReference>
<feature type="domain" description="VOC" evidence="1">
    <location>
        <begin position="7"/>
        <end position="127"/>
    </location>
</feature>
<dbReference type="Gene3D" id="3.10.180.10">
    <property type="entry name" value="2,3-Dihydroxybiphenyl 1,2-Dioxygenase, domain 1"/>
    <property type="match status" value="1"/>
</dbReference>
<protein>
    <submittedName>
        <fullName evidence="2">VOC family protein</fullName>
    </submittedName>
</protein>
<comment type="caution">
    <text evidence="2">The sequence shown here is derived from an EMBL/GenBank/DDBJ whole genome shotgun (WGS) entry which is preliminary data.</text>
</comment>
<dbReference type="InterPro" id="IPR037523">
    <property type="entry name" value="VOC_core"/>
</dbReference>
<evidence type="ECO:0000313" key="2">
    <source>
        <dbReference type="EMBL" id="GAA4268548.1"/>
    </source>
</evidence>
<reference evidence="3" key="1">
    <citation type="journal article" date="2019" name="Int. J. Syst. Evol. Microbiol.">
        <title>The Global Catalogue of Microorganisms (GCM) 10K type strain sequencing project: providing services to taxonomists for standard genome sequencing and annotation.</title>
        <authorList>
            <consortium name="The Broad Institute Genomics Platform"/>
            <consortium name="The Broad Institute Genome Sequencing Center for Infectious Disease"/>
            <person name="Wu L."/>
            <person name="Ma J."/>
        </authorList>
    </citation>
    <scope>NUCLEOTIDE SEQUENCE [LARGE SCALE GENOMIC DNA]</scope>
    <source>
        <strain evidence="3">JCM 17452</strain>
    </source>
</reference>
<dbReference type="EMBL" id="BAABAV010000001">
    <property type="protein sequence ID" value="GAA4268548.1"/>
    <property type="molecule type" value="Genomic_DNA"/>
</dbReference>
<sequence length="140" mass="16464">MRSQKIYLEHANITVNDLKEAIKFFQTAFPHFKIRGGGNDTREWVHLGDDNTYLALNQALLNELKPDKNYDKIGVNHLGFVVKNVQEIANNLLKNGYKRDYPKQEEQFRIRDYFADADGNQYEFVQYLSDKPEEKNSYNN</sequence>
<dbReference type="CDD" id="cd06587">
    <property type="entry name" value="VOC"/>
    <property type="match status" value="1"/>
</dbReference>
<accession>A0ABP8E922</accession>
<evidence type="ECO:0000313" key="3">
    <source>
        <dbReference type="Proteomes" id="UP001500027"/>
    </source>
</evidence>
<evidence type="ECO:0000259" key="1">
    <source>
        <dbReference type="PROSITE" id="PS51819"/>
    </source>
</evidence>